<sequence>MLEQAGAPGPLAPAGAPVPPPHEGTHPHDAYMWQEAPPSRIERLALAAWTKPSWLAPLTILGCIGAASTYVLTNDPTDTRLDPLGPCAFKMLTGFDCPGCGGTRMVWYLLHGDVLQAARHHLVALIAVPILAWAYVVLAAKRFFGVQLPSKRIPLVAILGFLGFWVVFAVLRNLPWAPFSWFFVS</sequence>
<evidence type="ECO:0000313" key="3">
    <source>
        <dbReference type="EMBL" id="SHM43222.1"/>
    </source>
</evidence>
<organism evidence="3 4">
    <name type="scientific">Cryptosporangium aurantiacum</name>
    <dbReference type="NCBI Taxonomy" id="134849"/>
    <lineage>
        <taxon>Bacteria</taxon>
        <taxon>Bacillati</taxon>
        <taxon>Actinomycetota</taxon>
        <taxon>Actinomycetes</taxon>
        <taxon>Cryptosporangiales</taxon>
        <taxon>Cryptosporangiaceae</taxon>
        <taxon>Cryptosporangium</taxon>
    </lineage>
</organism>
<keyword evidence="2" id="KW-0812">Transmembrane</keyword>
<feature type="compositionally biased region" description="Low complexity" evidence="1">
    <location>
        <begin position="1"/>
        <end position="15"/>
    </location>
</feature>
<keyword evidence="2" id="KW-1133">Transmembrane helix</keyword>
<evidence type="ECO:0000256" key="2">
    <source>
        <dbReference type="SAM" id="Phobius"/>
    </source>
</evidence>
<keyword evidence="4" id="KW-1185">Reference proteome</keyword>
<evidence type="ECO:0008006" key="5">
    <source>
        <dbReference type="Google" id="ProtNLM"/>
    </source>
</evidence>
<dbReference type="Pfam" id="PF10825">
    <property type="entry name" value="DUF2752"/>
    <property type="match status" value="1"/>
</dbReference>
<dbReference type="Proteomes" id="UP000184440">
    <property type="component" value="Unassembled WGS sequence"/>
</dbReference>
<evidence type="ECO:0000256" key="1">
    <source>
        <dbReference type="SAM" id="MobiDB-lite"/>
    </source>
</evidence>
<feature type="transmembrane region" description="Helical" evidence="2">
    <location>
        <begin position="53"/>
        <end position="73"/>
    </location>
</feature>
<keyword evidence="2" id="KW-0472">Membrane</keyword>
<accession>A0A1M7IQY3</accession>
<feature type="region of interest" description="Disordered" evidence="1">
    <location>
        <begin position="1"/>
        <end position="30"/>
    </location>
</feature>
<dbReference type="InterPro" id="IPR021215">
    <property type="entry name" value="DUF2752"/>
</dbReference>
<reference evidence="3 4" key="1">
    <citation type="submission" date="2016-11" db="EMBL/GenBank/DDBJ databases">
        <authorList>
            <person name="Jaros S."/>
            <person name="Januszkiewicz K."/>
            <person name="Wedrychowicz H."/>
        </authorList>
    </citation>
    <scope>NUCLEOTIDE SEQUENCE [LARGE SCALE GENOMIC DNA]</scope>
    <source>
        <strain evidence="3 4">DSM 46144</strain>
    </source>
</reference>
<dbReference type="EMBL" id="FRCS01000001">
    <property type="protein sequence ID" value="SHM43222.1"/>
    <property type="molecule type" value="Genomic_DNA"/>
</dbReference>
<dbReference type="STRING" id="134849.SAMN05443668_101569"/>
<evidence type="ECO:0000313" key="4">
    <source>
        <dbReference type="Proteomes" id="UP000184440"/>
    </source>
</evidence>
<feature type="transmembrane region" description="Helical" evidence="2">
    <location>
        <begin position="152"/>
        <end position="171"/>
    </location>
</feature>
<protein>
    <recommendedName>
        <fullName evidence="5">DUF2752 domain-containing protein</fullName>
    </recommendedName>
</protein>
<feature type="transmembrane region" description="Helical" evidence="2">
    <location>
        <begin position="122"/>
        <end position="140"/>
    </location>
</feature>
<dbReference type="AlphaFoldDB" id="A0A1M7IQY3"/>
<dbReference type="RefSeq" id="WP_073251088.1">
    <property type="nucleotide sequence ID" value="NZ_FRCS01000001.1"/>
</dbReference>
<name>A0A1M7IQY3_9ACTN</name>
<proteinExistence type="predicted"/>
<gene>
    <name evidence="3" type="ORF">SAMN05443668_101569</name>
</gene>